<dbReference type="InterPro" id="IPR001375">
    <property type="entry name" value="Peptidase_S9_cat"/>
</dbReference>
<protein>
    <submittedName>
        <fullName evidence="4">GDSL-type esterase/lipase family protein</fullName>
    </submittedName>
</protein>
<evidence type="ECO:0000259" key="2">
    <source>
        <dbReference type="Pfam" id="PF00326"/>
    </source>
</evidence>
<dbReference type="CDD" id="cd00229">
    <property type="entry name" value="SGNH_hydrolase"/>
    <property type="match status" value="1"/>
</dbReference>
<dbReference type="EMBL" id="JBHMEZ010000032">
    <property type="protein sequence ID" value="MFB9054807.1"/>
    <property type="molecule type" value="Genomic_DNA"/>
</dbReference>
<feature type="signal peptide" evidence="1">
    <location>
        <begin position="1"/>
        <end position="21"/>
    </location>
</feature>
<feature type="domain" description="Peptidase S9 prolyl oligopeptidase catalytic" evidence="2">
    <location>
        <begin position="318"/>
        <end position="430"/>
    </location>
</feature>
<dbReference type="Pfam" id="PF00326">
    <property type="entry name" value="Peptidase_S9"/>
    <property type="match status" value="1"/>
</dbReference>
<dbReference type="InterPro" id="IPR036514">
    <property type="entry name" value="SGNH_hydro_sf"/>
</dbReference>
<feature type="domain" description="SGNH hydrolase-type esterase" evidence="3">
    <location>
        <begin position="31"/>
        <end position="202"/>
    </location>
</feature>
<proteinExistence type="predicted"/>
<dbReference type="InterPro" id="IPR029058">
    <property type="entry name" value="AB_hydrolase_fold"/>
</dbReference>
<comment type="caution">
    <text evidence="4">The sequence shown here is derived from an EMBL/GenBank/DDBJ whole genome shotgun (WGS) entry which is preliminary data.</text>
</comment>
<accession>A0ABV5F5V1</accession>
<evidence type="ECO:0000313" key="5">
    <source>
        <dbReference type="Proteomes" id="UP001589605"/>
    </source>
</evidence>
<evidence type="ECO:0000256" key="1">
    <source>
        <dbReference type="SAM" id="SignalP"/>
    </source>
</evidence>
<dbReference type="InterPro" id="IPR051532">
    <property type="entry name" value="Ester_Hydrolysis_Enzymes"/>
</dbReference>
<dbReference type="Gene3D" id="2.60.120.260">
    <property type="entry name" value="Galactose-binding domain-like"/>
    <property type="match status" value="1"/>
</dbReference>
<dbReference type="InterPro" id="IPR013830">
    <property type="entry name" value="SGNH_hydro"/>
</dbReference>
<dbReference type="Gene3D" id="3.40.50.1110">
    <property type="entry name" value="SGNH hydrolase"/>
    <property type="match status" value="2"/>
</dbReference>
<dbReference type="SUPFAM" id="SSF53474">
    <property type="entry name" value="alpha/beta-Hydrolases"/>
    <property type="match status" value="1"/>
</dbReference>
<dbReference type="PANTHER" id="PTHR30383:SF5">
    <property type="entry name" value="SGNH HYDROLASE-TYPE ESTERASE DOMAIN-CONTAINING PROTEIN"/>
    <property type="match status" value="1"/>
</dbReference>
<evidence type="ECO:0000259" key="3">
    <source>
        <dbReference type="Pfam" id="PF13472"/>
    </source>
</evidence>
<dbReference type="PANTHER" id="PTHR30383">
    <property type="entry name" value="THIOESTERASE 1/PROTEASE 1/LYSOPHOSPHOLIPASE L1"/>
    <property type="match status" value="1"/>
</dbReference>
<gene>
    <name evidence="4" type="ORF">ACFFVB_17080</name>
</gene>
<dbReference type="Pfam" id="PF13472">
    <property type="entry name" value="Lipase_GDSL_2"/>
    <property type="match status" value="2"/>
</dbReference>
<sequence>MKLIKNTFLLLFTLFISFAHAQEAEKIRVACIGNSITFGYGIKDRIKNAYPAQLQRMLGDNYEVKNFGISGRTLLSKGNSPYITTGAYKQALDYNPNIILIKLGTNDSKAFNWVYKDEFNSDYVKLIKTFQSLESKPTIYLCKAAPVYKRGRKISADIVEKEINPRIEAIAKSQNLEIIDLFTPMLGKGDLFPDAIHPNGEGAGELAKLVYTALTGKEAVLVDQNFPGKKTDWKGFTKYTFEYNNKEAFVLEPKKALAGKPWVWRARFPWWHTEMDEILLEEGYHIAYINTDNQFGSPKAVKAWDSFYKYLIRSHDFSKKVALEGVSRGGLFVYNWAKKNPELVSCIYTEAPVIDFKSWPGGYGTGIGSEKNWNILKKEYGFKSDAEAKKYANSPMDNLEVLAKAKIPVMHMISLTDSVVPPKENTFPFINKYLELGGNATVITCTEGKQTLHGHHFPIETPQIGADFIIYNTKKETTSLNSSVYHKLRAGLQNSKIKFEREKTGRVAFLGGSITFNGGWRDSITDYLKAKFPETKFEFIAAGVPSTGSTPAAFRMEQDVFKDGPIDLLFEEAAVNDGTNGRTKEEQIRAMEGIVRHARYLNPATDIVIMHFVDPGKMKSYRNGIIPDVIQNHEKVAAHYNIPTINLAKEVTDRIDAGEFSWAKDFKNLHPSPFGQGIYAHSMLSLLEMAWTRPIAEDDKIGSYPLPDPLDQLNYDKGELVDIHTAKLSGNWHIVENWKPEDGKATRPNYVDVPLLVGDEINKGKATFTFTGNTVGIAVVAGPDSGTIEYRIDGGDWQTLDLLTNWSRSLHLPWFFTLASGLEHTKHKLQIKIAENIDPSKRIGNACRIRYFYINK</sequence>
<feature type="domain" description="SGNH hydrolase-type esterase" evidence="3">
    <location>
        <begin position="509"/>
        <end position="676"/>
    </location>
</feature>
<name>A0ABV5F5V1_9FLAO</name>
<dbReference type="SUPFAM" id="SSF52266">
    <property type="entry name" value="SGNH hydrolase"/>
    <property type="match status" value="2"/>
</dbReference>
<keyword evidence="5" id="KW-1185">Reference proteome</keyword>
<dbReference type="Proteomes" id="UP001589605">
    <property type="component" value="Unassembled WGS sequence"/>
</dbReference>
<dbReference type="Gene3D" id="3.40.50.1820">
    <property type="entry name" value="alpha/beta hydrolase"/>
    <property type="match status" value="1"/>
</dbReference>
<evidence type="ECO:0000313" key="4">
    <source>
        <dbReference type="EMBL" id="MFB9054807.1"/>
    </source>
</evidence>
<feature type="chain" id="PRO_5046004706" evidence="1">
    <location>
        <begin position="22"/>
        <end position="856"/>
    </location>
</feature>
<keyword evidence="1" id="KW-0732">Signal</keyword>
<organism evidence="4 5">
    <name type="scientific">Formosa undariae</name>
    <dbReference type="NCBI Taxonomy" id="1325436"/>
    <lineage>
        <taxon>Bacteria</taxon>
        <taxon>Pseudomonadati</taxon>
        <taxon>Bacteroidota</taxon>
        <taxon>Flavobacteriia</taxon>
        <taxon>Flavobacteriales</taxon>
        <taxon>Flavobacteriaceae</taxon>
        <taxon>Formosa</taxon>
    </lineage>
</organism>
<dbReference type="RefSeq" id="WP_382384445.1">
    <property type="nucleotide sequence ID" value="NZ_JBHMEZ010000032.1"/>
</dbReference>
<reference evidence="4 5" key="1">
    <citation type="submission" date="2024-09" db="EMBL/GenBank/DDBJ databases">
        <authorList>
            <person name="Sun Q."/>
            <person name="Mori K."/>
        </authorList>
    </citation>
    <scope>NUCLEOTIDE SEQUENCE [LARGE SCALE GENOMIC DNA]</scope>
    <source>
        <strain evidence="4 5">CECT 8286</strain>
    </source>
</reference>